<dbReference type="EMBL" id="MT143896">
    <property type="protein sequence ID" value="QJH92461.1"/>
    <property type="molecule type" value="Genomic_DNA"/>
</dbReference>
<dbReference type="SUPFAM" id="SSF52540">
    <property type="entry name" value="P-loop containing nucleoside triphosphate hydrolases"/>
    <property type="match status" value="1"/>
</dbReference>
<gene>
    <name evidence="1" type="ORF">MM171A00102_0074</name>
    <name evidence="2" type="ORF">MM171B00096_0023</name>
</gene>
<protein>
    <submittedName>
        <fullName evidence="2">Uncharacterized protein</fullName>
    </submittedName>
</protein>
<dbReference type="Gene3D" id="3.40.50.300">
    <property type="entry name" value="P-loop containing nucleotide triphosphate hydrolases"/>
    <property type="match status" value="1"/>
</dbReference>
<accession>A0A6M3X422</accession>
<name>A0A6M3X422_9ZZZZ</name>
<dbReference type="AlphaFoldDB" id="A0A6M3X422"/>
<evidence type="ECO:0000313" key="1">
    <source>
        <dbReference type="EMBL" id="QJB01515.1"/>
    </source>
</evidence>
<proteinExistence type="predicted"/>
<dbReference type="EMBL" id="MT143709">
    <property type="protein sequence ID" value="QJB01515.1"/>
    <property type="molecule type" value="Genomic_DNA"/>
</dbReference>
<evidence type="ECO:0000313" key="2">
    <source>
        <dbReference type="EMBL" id="QJH92461.1"/>
    </source>
</evidence>
<sequence length="394" mass="43907">MKVNQLTEIVVALYNAQRTGMFWGPPGIGKSASFREAAATIAKSLGLAGPVLERHQIRPFIKRMDELHGEGQGKLMVKQCFGLFDLRLSQTDPVEVGGLPRENKVNGTMEKLPPSWFAHTLRDDLPDHGILLLEELPSAPLSVQTAAYQITLDKVIDDFRLKKGWATFAAGNRLTDGGQYFKMPLALANRLCHIDVESDLDSWSDWAIDNGIDNSLLAFIRFRPELLNTTDEHVKTKAKGFAFGTERQWHAVDDFLKGNPNAPDWVLSAVTQGLVGPAAIEYVGFRKVWNTMPSIDGIIIDPMTAPVPEEAATQFAVMTALAARCAYDNAQQCFQYVDRFTQMGRPEMGMLFVKDMQRRQGLASQKAQAEGKQFTRAEQSPAYTQWAVKNKDLF</sequence>
<reference evidence="2" key="1">
    <citation type="submission" date="2020-03" db="EMBL/GenBank/DDBJ databases">
        <title>The deep terrestrial virosphere.</title>
        <authorList>
            <person name="Holmfeldt K."/>
            <person name="Nilsson E."/>
            <person name="Simone D."/>
            <person name="Lopez-Fernandez M."/>
            <person name="Wu X."/>
            <person name="de Brujin I."/>
            <person name="Lundin D."/>
            <person name="Andersson A."/>
            <person name="Bertilsson S."/>
            <person name="Dopson M."/>
        </authorList>
    </citation>
    <scope>NUCLEOTIDE SEQUENCE</scope>
    <source>
        <strain evidence="1">MM171A00102</strain>
        <strain evidence="2">MM171B00096</strain>
    </source>
</reference>
<dbReference type="InterPro" id="IPR027417">
    <property type="entry name" value="P-loop_NTPase"/>
</dbReference>
<organism evidence="2">
    <name type="scientific">viral metagenome</name>
    <dbReference type="NCBI Taxonomy" id="1070528"/>
    <lineage>
        <taxon>unclassified sequences</taxon>
        <taxon>metagenomes</taxon>
        <taxon>organismal metagenomes</taxon>
    </lineage>
</organism>